<dbReference type="GeneID" id="19169121"/>
<gene>
    <name evidence="2" type="ORF">A1O3_05003</name>
</gene>
<dbReference type="HOGENOM" id="CLU_041458_0_1_1"/>
<dbReference type="AlphaFoldDB" id="W9Y574"/>
<dbReference type="EMBL" id="AMGY01000004">
    <property type="protein sequence ID" value="EXJ84336.1"/>
    <property type="molecule type" value="Genomic_DNA"/>
</dbReference>
<dbReference type="STRING" id="1182542.W9Y574"/>
<evidence type="ECO:0000313" key="2">
    <source>
        <dbReference type="EMBL" id="EXJ84336.1"/>
    </source>
</evidence>
<dbReference type="RefSeq" id="XP_007733321.1">
    <property type="nucleotide sequence ID" value="XM_007735131.1"/>
</dbReference>
<proteinExistence type="predicted"/>
<name>W9Y574_9EURO</name>
<evidence type="ECO:0000313" key="3">
    <source>
        <dbReference type="Proteomes" id="UP000019478"/>
    </source>
</evidence>
<keyword evidence="3" id="KW-1185">Reference proteome</keyword>
<evidence type="ECO:0000256" key="1">
    <source>
        <dbReference type="SAM" id="MobiDB-lite"/>
    </source>
</evidence>
<dbReference type="Proteomes" id="UP000019478">
    <property type="component" value="Unassembled WGS sequence"/>
</dbReference>
<protein>
    <submittedName>
        <fullName evidence="2">Uncharacterized protein</fullName>
    </submittedName>
</protein>
<dbReference type="OrthoDB" id="3886346at2759"/>
<dbReference type="eggNOG" id="ENOG502S4MP">
    <property type="taxonomic scope" value="Eukaryota"/>
</dbReference>
<sequence length="392" mass="43079">MAQSMDAHSSFVYLLDNIPTWKASVDSLSAHADQKHTEFVAEYARLVNQIKPKRRRTPSMASIHPDDNEQVERPDEVAPSSGSVPAPLSRVEINPLEAGNKYLYAQARRRRRPGTSIRSGASGPQKFRNKNQVIVYYDAYLQEQLDAMVKSIGVGRNNLRKGKNALVAAKGFSLSTLSTRPGRGYPSLDNVRGSSTRSRSTSLLVSEKKPTESTTKPAPDDETAFFLVDKDLESVQSLCETAAHQFLRDGDCSTELDVIRQKLDAVLAQATTMAESLKNLRQGNPQGSEADQVNWDSFQSCGDSDATLSTQPSLDVLHTPKIGATMDRSHLAISHTLEDMKSQGAFFSAPVMSYGNPGLMTDNIEVDDASDQSSIVVDITQFRMTNPRRARV</sequence>
<feature type="region of interest" description="Disordered" evidence="1">
    <location>
        <begin position="51"/>
        <end position="91"/>
    </location>
</feature>
<feature type="compositionally biased region" description="Basic and acidic residues" evidence="1">
    <location>
        <begin position="64"/>
        <end position="76"/>
    </location>
</feature>
<comment type="caution">
    <text evidence="2">The sequence shown here is derived from an EMBL/GenBank/DDBJ whole genome shotgun (WGS) entry which is preliminary data.</text>
</comment>
<organism evidence="2 3">
    <name type="scientific">Capronia epimyces CBS 606.96</name>
    <dbReference type="NCBI Taxonomy" id="1182542"/>
    <lineage>
        <taxon>Eukaryota</taxon>
        <taxon>Fungi</taxon>
        <taxon>Dikarya</taxon>
        <taxon>Ascomycota</taxon>
        <taxon>Pezizomycotina</taxon>
        <taxon>Eurotiomycetes</taxon>
        <taxon>Chaetothyriomycetidae</taxon>
        <taxon>Chaetothyriales</taxon>
        <taxon>Herpotrichiellaceae</taxon>
        <taxon>Capronia</taxon>
    </lineage>
</organism>
<feature type="region of interest" description="Disordered" evidence="1">
    <location>
        <begin position="104"/>
        <end position="125"/>
    </location>
</feature>
<feature type="region of interest" description="Disordered" evidence="1">
    <location>
        <begin position="183"/>
        <end position="220"/>
    </location>
</feature>
<accession>W9Y574</accession>
<reference evidence="2" key="1">
    <citation type="submission" date="2013-03" db="EMBL/GenBank/DDBJ databases">
        <title>The Genome Sequence of Capronia epimyces CBS 606.96.</title>
        <authorList>
            <consortium name="The Broad Institute Genomics Platform"/>
            <person name="Cuomo C."/>
            <person name="de Hoog S."/>
            <person name="Gorbushina A."/>
            <person name="Walker B."/>
            <person name="Young S.K."/>
            <person name="Zeng Q."/>
            <person name="Gargeya S."/>
            <person name="Fitzgerald M."/>
            <person name="Haas B."/>
            <person name="Abouelleil A."/>
            <person name="Allen A.W."/>
            <person name="Alvarado L."/>
            <person name="Arachchi H.M."/>
            <person name="Berlin A.M."/>
            <person name="Chapman S.B."/>
            <person name="Gainer-Dewar J."/>
            <person name="Goldberg J."/>
            <person name="Griggs A."/>
            <person name="Gujja S."/>
            <person name="Hansen M."/>
            <person name="Howarth C."/>
            <person name="Imamovic A."/>
            <person name="Ireland A."/>
            <person name="Larimer J."/>
            <person name="McCowan C."/>
            <person name="Murphy C."/>
            <person name="Pearson M."/>
            <person name="Poon T.W."/>
            <person name="Priest M."/>
            <person name="Roberts A."/>
            <person name="Saif S."/>
            <person name="Shea T."/>
            <person name="Sisk P."/>
            <person name="Sykes S."/>
            <person name="Wortman J."/>
            <person name="Nusbaum C."/>
            <person name="Birren B."/>
        </authorList>
    </citation>
    <scope>NUCLEOTIDE SEQUENCE [LARGE SCALE GENOMIC DNA]</scope>
    <source>
        <strain evidence="2">CBS 606.96</strain>
    </source>
</reference>
<feature type="compositionally biased region" description="Low complexity" evidence="1">
    <location>
        <begin position="194"/>
        <end position="204"/>
    </location>
</feature>